<feature type="transmembrane region" description="Helical" evidence="1">
    <location>
        <begin position="47"/>
        <end position="64"/>
    </location>
</feature>
<sequence length="131" mass="15015">METNYWAFFAFMLPFGLVVFTGGVLVYTRKFVGLLILDRFMPGKPSLATTFLGAWLLLMAPQHFVNESGIVALIMPYSALLLACLAIGLMGWYWMPKFLQPKWMKEGDKLEARGEDRFVKDFYDSDGRLKE</sequence>
<gene>
    <name evidence="2" type="ORF">N9A08_11990</name>
</gene>
<accession>A0ABY6FQN1</accession>
<keyword evidence="1" id="KW-0812">Transmembrane</keyword>
<dbReference type="EMBL" id="CP106856">
    <property type="protein sequence ID" value="UYB35347.1"/>
    <property type="molecule type" value="Genomic_DNA"/>
</dbReference>
<organism evidence="2 3">
    <name type="scientific">Arthrobacter koreensis</name>
    <dbReference type="NCBI Taxonomy" id="199136"/>
    <lineage>
        <taxon>Bacteria</taxon>
        <taxon>Bacillati</taxon>
        <taxon>Actinomycetota</taxon>
        <taxon>Actinomycetes</taxon>
        <taxon>Micrococcales</taxon>
        <taxon>Micrococcaceae</taxon>
        <taxon>Arthrobacter</taxon>
    </lineage>
</organism>
<reference evidence="2" key="1">
    <citation type="submission" date="2022-09" db="EMBL/GenBank/DDBJ databases">
        <authorList>
            <person name="Li D."/>
            <person name="Cheng J."/>
            <person name="Li Y."/>
        </authorList>
    </citation>
    <scope>NUCLEOTIDE SEQUENCE</scope>
    <source>
        <strain evidence="2">DL</strain>
    </source>
</reference>
<keyword evidence="1" id="KW-0472">Membrane</keyword>
<feature type="transmembrane region" description="Helical" evidence="1">
    <location>
        <begin position="6"/>
        <end position="27"/>
    </location>
</feature>
<evidence type="ECO:0000256" key="1">
    <source>
        <dbReference type="SAM" id="Phobius"/>
    </source>
</evidence>
<keyword evidence="3" id="KW-1185">Reference proteome</keyword>
<name>A0ABY6FQN1_9MICC</name>
<feature type="transmembrane region" description="Helical" evidence="1">
    <location>
        <begin position="70"/>
        <end position="95"/>
    </location>
</feature>
<evidence type="ECO:0000313" key="2">
    <source>
        <dbReference type="EMBL" id="UYB35347.1"/>
    </source>
</evidence>
<proteinExistence type="predicted"/>
<keyword evidence="1" id="KW-1133">Transmembrane helix</keyword>
<protein>
    <submittedName>
        <fullName evidence="2">Uncharacterized protein</fullName>
    </submittedName>
</protein>
<dbReference type="RefSeq" id="WP_263127372.1">
    <property type="nucleotide sequence ID" value="NZ_CP106856.1"/>
</dbReference>
<evidence type="ECO:0000313" key="3">
    <source>
        <dbReference type="Proteomes" id="UP001063368"/>
    </source>
</evidence>
<dbReference type="Proteomes" id="UP001063368">
    <property type="component" value="Chromosome"/>
</dbReference>